<dbReference type="Proteomes" id="UP000664203">
    <property type="component" value="Unassembled WGS sequence"/>
</dbReference>
<sequence length="223" mass="25040">MGKYLSDPSSANDRLFNYDYTHAAGELTCDQCDDSEEIQRPERPDLKPVVHYGSIASVSRYDRLEVMNNVAYLKHLCATVDMLCLDVEAFGLPDGFPRVVIRGISDYADTHHSKLWEPYAATVAAAYTKELLLTIPPRRVVPEAQQLHLNISLAPNTTEISAPPALIGEGQDHAVNFPQIGNSYEVLPAEETYFLGQGAFGFVQRFRRLSDQKIVLYQQYSRD</sequence>
<keyword evidence="2" id="KW-1185">Reference proteome</keyword>
<accession>A0A8H3F812</accession>
<dbReference type="GO" id="GO:0009116">
    <property type="term" value="P:nucleoside metabolic process"/>
    <property type="evidence" value="ECO:0007669"/>
    <property type="project" value="InterPro"/>
</dbReference>
<dbReference type="OrthoDB" id="1577640at2759"/>
<proteinExistence type="predicted"/>
<name>A0A8H3F812_9LECA</name>
<gene>
    <name evidence="1" type="ORF">ALECFALPRED_001498</name>
</gene>
<dbReference type="AlphaFoldDB" id="A0A8H3F812"/>
<protein>
    <submittedName>
        <fullName evidence="1">Uncharacterized protein</fullName>
    </submittedName>
</protein>
<dbReference type="InterPro" id="IPR035994">
    <property type="entry name" value="Nucleoside_phosphorylase_sf"/>
</dbReference>
<dbReference type="EMBL" id="CAJPDR010000135">
    <property type="protein sequence ID" value="CAF9920367.1"/>
    <property type="molecule type" value="Genomic_DNA"/>
</dbReference>
<dbReference type="InterPro" id="IPR053137">
    <property type="entry name" value="NLR-like"/>
</dbReference>
<organism evidence="1 2">
    <name type="scientific">Alectoria fallacina</name>
    <dbReference type="NCBI Taxonomy" id="1903189"/>
    <lineage>
        <taxon>Eukaryota</taxon>
        <taxon>Fungi</taxon>
        <taxon>Dikarya</taxon>
        <taxon>Ascomycota</taxon>
        <taxon>Pezizomycotina</taxon>
        <taxon>Lecanoromycetes</taxon>
        <taxon>OSLEUM clade</taxon>
        <taxon>Lecanoromycetidae</taxon>
        <taxon>Lecanorales</taxon>
        <taxon>Lecanorineae</taxon>
        <taxon>Parmeliaceae</taxon>
        <taxon>Alectoria</taxon>
    </lineage>
</organism>
<evidence type="ECO:0000313" key="1">
    <source>
        <dbReference type="EMBL" id="CAF9920367.1"/>
    </source>
</evidence>
<dbReference type="Gene3D" id="3.40.50.1580">
    <property type="entry name" value="Nucleoside phosphorylase domain"/>
    <property type="match status" value="1"/>
</dbReference>
<dbReference type="PANTHER" id="PTHR46082">
    <property type="entry name" value="ATP/GTP-BINDING PROTEIN-RELATED"/>
    <property type="match status" value="1"/>
</dbReference>
<dbReference type="PANTHER" id="PTHR46082:SF11">
    <property type="entry name" value="AAA+ ATPASE DOMAIN-CONTAINING PROTEIN-RELATED"/>
    <property type="match status" value="1"/>
</dbReference>
<reference evidence="1" key="1">
    <citation type="submission" date="2021-03" db="EMBL/GenBank/DDBJ databases">
        <authorList>
            <person name="Tagirdzhanova G."/>
        </authorList>
    </citation>
    <scope>NUCLEOTIDE SEQUENCE</scope>
</reference>
<evidence type="ECO:0000313" key="2">
    <source>
        <dbReference type="Proteomes" id="UP000664203"/>
    </source>
</evidence>
<dbReference type="SUPFAM" id="SSF53167">
    <property type="entry name" value="Purine and uridine phosphorylases"/>
    <property type="match status" value="1"/>
</dbReference>
<comment type="caution">
    <text evidence="1">The sequence shown here is derived from an EMBL/GenBank/DDBJ whole genome shotgun (WGS) entry which is preliminary data.</text>
</comment>
<dbReference type="GO" id="GO:0003824">
    <property type="term" value="F:catalytic activity"/>
    <property type="evidence" value="ECO:0007669"/>
    <property type="project" value="InterPro"/>
</dbReference>